<evidence type="ECO:0000313" key="1">
    <source>
        <dbReference type="EMBL" id="PWL51796.1"/>
    </source>
</evidence>
<comment type="caution">
    <text evidence="1">The sequence shown here is derived from an EMBL/GenBank/DDBJ whole genome shotgun (WGS) entry which is preliminary data.</text>
</comment>
<name>A0A316M0C2_9CLOT</name>
<dbReference type="EMBL" id="QAMZ01000053">
    <property type="protein sequence ID" value="PWL51796.1"/>
    <property type="molecule type" value="Genomic_DNA"/>
</dbReference>
<accession>A0A316M0C2</accession>
<dbReference type="SUPFAM" id="SSF47598">
    <property type="entry name" value="Ribbon-helix-helix"/>
    <property type="match status" value="1"/>
</dbReference>
<gene>
    <name evidence="1" type="ORF">DBY38_12685</name>
</gene>
<dbReference type="GO" id="GO:0006355">
    <property type="term" value="P:regulation of DNA-templated transcription"/>
    <property type="evidence" value="ECO:0007669"/>
    <property type="project" value="InterPro"/>
</dbReference>
<dbReference type="Gene3D" id="1.10.1220.10">
    <property type="entry name" value="Met repressor-like"/>
    <property type="match status" value="1"/>
</dbReference>
<dbReference type="InterPro" id="IPR010985">
    <property type="entry name" value="Ribbon_hlx_hlx"/>
</dbReference>
<protein>
    <submittedName>
        <fullName evidence="1">Toxin-antitoxin system protein</fullName>
    </submittedName>
</protein>
<reference evidence="1 2" key="1">
    <citation type="submission" date="2018-03" db="EMBL/GenBank/DDBJ databases">
        <title>The uncultured portion of the human microbiome is neutrally assembled.</title>
        <authorList>
            <person name="Jeraldo P."/>
            <person name="Boardman L."/>
            <person name="White B.A."/>
            <person name="Nelson H."/>
            <person name="Goldenfeld N."/>
            <person name="Chia N."/>
        </authorList>
    </citation>
    <scope>NUCLEOTIDE SEQUENCE [LARGE SCALE GENOMIC DNA]</scope>
    <source>
        <strain evidence="1">CIM:MAG 903</strain>
    </source>
</reference>
<dbReference type="InterPro" id="IPR013321">
    <property type="entry name" value="Arc_rbn_hlx_hlx"/>
</dbReference>
<dbReference type="Proteomes" id="UP000246114">
    <property type="component" value="Unassembled WGS sequence"/>
</dbReference>
<sequence>MEKTKTSISLDKDVYDKIKEIGENEDRSFSQQVNKILKDFLSKKEK</sequence>
<dbReference type="RefSeq" id="WP_168972110.1">
    <property type="nucleotide sequence ID" value="NZ_JABAGG010000006.1"/>
</dbReference>
<proteinExistence type="predicted"/>
<organism evidence="1 2">
    <name type="scientific">Clostridium cadaveris</name>
    <dbReference type="NCBI Taxonomy" id="1529"/>
    <lineage>
        <taxon>Bacteria</taxon>
        <taxon>Bacillati</taxon>
        <taxon>Bacillota</taxon>
        <taxon>Clostridia</taxon>
        <taxon>Eubacteriales</taxon>
        <taxon>Clostridiaceae</taxon>
        <taxon>Clostridium</taxon>
    </lineage>
</organism>
<evidence type="ECO:0000313" key="2">
    <source>
        <dbReference type="Proteomes" id="UP000246114"/>
    </source>
</evidence>
<dbReference type="AlphaFoldDB" id="A0A316M0C2"/>